<dbReference type="eggNOG" id="KOG2606">
    <property type="taxonomic scope" value="Eukaryota"/>
</dbReference>
<accession>A0A0E0FX48</accession>
<feature type="compositionally biased region" description="Basic and acidic residues" evidence="4">
    <location>
        <begin position="143"/>
        <end position="157"/>
    </location>
</feature>
<keyword evidence="3" id="KW-0788">Thiol protease</keyword>
<dbReference type="PROSITE" id="PS50802">
    <property type="entry name" value="OTU"/>
    <property type="match status" value="1"/>
</dbReference>
<dbReference type="EC" id="3.4.19.12" evidence="3"/>
<evidence type="ECO:0000256" key="2">
    <source>
        <dbReference type="ARBA" id="ARBA00022801"/>
    </source>
</evidence>
<evidence type="ECO:0000259" key="5">
    <source>
        <dbReference type="PROSITE" id="PS50802"/>
    </source>
</evidence>
<dbReference type="GO" id="GO:0005829">
    <property type="term" value="C:cytosol"/>
    <property type="evidence" value="ECO:0007669"/>
    <property type="project" value="TreeGrafter"/>
</dbReference>
<sequence>MARGELDSHAPLTRRAHEQDSKVDVPRPTAHGSPSLTPAIYLWREIEHPRRQRLHPLSGSATVAGRRELEKKKKRKEEEKKKRRQSEQGQKRSAWGIQFHPNPLSPHPPSTPNLFFPPPHLLLSCAHEPGPLSASFQSPFVSGDDRRRRRKEEDRAAADVGSGAPPAAIDPSVAYGACLRRGKQSPSDSIQKELADELRSKVADEFVRRRGDTEWFLEGDFESYVRQIRKPHVWGGEPELLMCSHVLRMPITVYMYTKGSDSPRIIAEYGQEYGKDNPICVLYDGYGHYDALQPSLERNTDNRRLRYLRLFSRTVSRSSAT</sequence>
<keyword evidence="7" id="KW-1185">Reference proteome</keyword>
<evidence type="ECO:0000256" key="3">
    <source>
        <dbReference type="RuleBase" id="RU367104"/>
    </source>
</evidence>
<evidence type="ECO:0000256" key="4">
    <source>
        <dbReference type="SAM" id="MobiDB-lite"/>
    </source>
</evidence>
<comment type="catalytic activity">
    <reaction evidence="1 3">
        <text>Thiol-dependent hydrolysis of ester, thioester, amide, peptide and isopeptide bonds formed by the C-terminal Gly of ubiquitin (a 76-residue protein attached to proteins as an intracellular targeting signal).</text>
        <dbReference type="EC" id="3.4.19.12"/>
    </reaction>
</comment>
<feature type="compositionally biased region" description="Basic and acidic residues" evidence="4">
    <location>
        <begin position="65"/>
        <end position="90"/>
    </location>
</feature>
<feature type="region of interest" description="Disordered" evidence="4">
    <location>
        <begin position="133"/>
        <end position="168"/>
    </location>
</feature>
<dbReference type="GO" id="GO:0004843">
    <property type="term" value="F:cysteine-type deubiquitinase activity"/>
    <property type="evidence" value="ECO:0007669"/>
    <property type="project" value="UniProtKB-UniRule"/>
</dbReference>
<reference evidence="6" key="1">
    <citation type="submission" date="2015-04" db="UniProtKB">
        <authorList>
            <consortium name="EnsemblPlants"/>
        </authorList>
    </citation>
    <scope>IDENTIFICATION</scope>
    <source>
        <strain evidence="6">SL10</strain>
    </source>
</reference>
<name>A0A0E0FX48_ORYNI</name>
<dbReference type="InterPro" id="IPR038765">
    <property type="entry name" value="Papain-like_cys_pep_sf"/>
</dbReference>
<evidence type="ECO:0000313" key="6">
    <source>
        <dbReference type="EnsemblPlants" id="ONIVA01G45740.1"/>
    </source>
</evidence>
<dbReference type="HOGENOM" id="CLU_046927_0_0_1"/>
<feature type="region of interest" description="Disordered" evidence="4">
    <location>
        <begin position="1"/>
        <end position="36"/>
    </location>
</feature>
<dbReference type="PANTHER" id="PTHR13312">
    <property type="entry name" value="HIV-INDUCED PROTEIN-7-LIKE PROTEASE"/>
    <property type="match status" value="1"/>
</dbReference>
<dbReference type="AlphaFoldDB" id="A0A0E0FX48"/>
<dbReference type="PANTHER" id="PTHR13312:SF6">
    <property type="entry name" value="UBIQUITIN THIOESTERASE OTU"/>
    <property type="match status" value="1"/>
</dbReference>
<dbReference type="STRING" id="4536.A0A0E0FX48"/>
<feature type="compositionally biased region" description="Basic and acidic residues" evidence="4">
    <location>
        <begin position="15"/>
        <end position="25"/>
    </location>
</feature>
<dbReference type="Gramene" id="ONIVA01G45740.1">
    <property type="protein sequence ID" value="ONIVA01G45740.1"/>
    <property type="gene ID" value="ONIVA01G45740"/>
</dbReference>
<keyword evidence="3" id="KW-0645">Protease</keyword>
<dbReference type="GO" id="GO:0036503">
    <property type="term" value="P:ERAD pathway"/>
    <property type="evidence" value="ECO:0007669"/>
    <property type="project" value="TreeGrafter"/>
</dbReference>
<proteinExistence type="predicted"/>
<dbReference type="EnsemblPlants" id="ONIVA01G45740.1">
    <property type="protein sequence ID" value="ONIVA01G45740.1"/>
    <property type="gene ID" value="ONIVA01G45740"/>
</dbReference>
<organism evidence="6">
    <name type="scientific">Oryza nivara</name>
    <name type="common">Indian wild rice</name>
    <name type="synonym">Oryza sativa f. spontanea</name>
    <dbReference type="NCBI Taxonomy" id="4536"/>
    <lineage>
        <taxon>Eukaryota</taxon>
        <taxon>Viridiplantae</taxon>
        <taxon>Streptophyta</taxon>
        <taxon>Embryophyta</taxon>
        <taxon>Tracheophyta</taxon>
        <taxon>Spermatophyta</taxon>
        <taxon>Magnoliopsida</taxon>
        <taxon>Liliopsida</taxon>
        <taxon>Poales</taxon>
        <taxon>Poaceae</taxon>
        <taxon>BOP clade</taxon>
        <taxon>Oryzoideae</taxon>
        <taxon>Oryzeae</taxon>
        <taxon>Oryzinae</taxon>
        <taxon>Oryza</taxon>
    </lineage>
</organism>
<dbReference type="SUPFAM" id="SSF54001">
    <property type="entry name" value="Cysteine proteinases"/>
    <property type="match status" value="1"/>
</dbReference>
<comment type="function">
    <text evidence="3">Hydrolase that can remove conjugated ubiquitin from proteins and may therefore play an important regulatory role at the level of protein turnover by preventing degradation.</text>
</comment>
<comment type="subcellular location">
    <subcellularLocation>
        <location evidence="3">Cytoplasm</location>
    </subcellularLocation>
</comment>
<feature type="region of interest" description="Disordered" evidence="4">
    <location>
        <begin position="51"/>
        <end position="111"/>
    </location>
</feature>
<dbReference type="Gene3D" id="3.90.70.80">
    <property type="match status" value="1"/>
</dbReference>
<dbReference type="GO" id="GO:0016579">
    <property type="term" value="P:protein deubiquitination"/>
    <property type="evidence" value="ECO:0007669"/>
    <property type="project" value="TreeGrafter"/>
</dbReference>
<dbReference type="CDD" id="cd22760">
    <property type="entry name" value="OTU_plant_OTU4-like"/>
    <property type="match status" value="1"/>
</dbReference>
<dbReference type="GO" id="GO:0030968">
    <property type="term" value="P:endoplasmic reticulum unfolded protein response"/>
    <property type="evidence" value="ECO:0007669"/>
    <property type="project" value="TreeGrafter"/>
</dbReference>
<protein>
    <recommendedName>
        <fullName evidence="3">Ubiquitin thioesterase OTU</fullName>
        <ecNumber evidence="3">3.4.19.12</ecNumber>
    </recommendedName>
</protein>
<keyword evidence="2 3" id="KW-0378">Hydrolase</keyword>
<evidence type="ECO:0000256" key="1">
    <source>
        <dbReference type="ARBA" id="ARBA00000707"/>
    </source>
</evidence>
<dbReference type="Pfam" id="PF02338">
    <property type="entry name" value="OTU"/>
    <property type="match status" value="1"/>
</dbReference>
<dbReference type="InterPro" id="IPR003323">
    <property type="entry name" value="OTU_dom"/>
</dbReference>
<feature type="domain" description="OTU" evidence="5">
    <location>
        <begin position="167"/>
        <end position="295"/>
    </location>
</feature>
<evidence type="ECO:0000313" key="7">
    <source>
        <dbReference type="Proteomes" id="UP000006591"/>
    </source>
</evidence>
<reference evidence="6" key="2">
    <citation type="submission" date="2018-04" db="EMBL/GenBank/DDBJ databases">
        <title>OnivRS2 (Oryza nivara Reference Sequence Version 2).</title>
        <authorList>
            <person name="Zhang J."/>
            <person name="Kudrna D."/>
            <person name="Lee S."/>
            <person name="Talag J."/>
            <person name="Rajasekar S."/>
            <person name="Welchert J."/>
            <person name="Hsing Y.-I."/>
            <person name="Wing R.A."/>
        </authorList>
    </citation>
    <scope>NUCLEOTIDE SEQUENCE [LARGE SCALE GENOMIC DNA]</scope>
</reference>
<keyword evidence="3" id="KW-0833">Ubl conjugation pathway</keyword>
<keyword evidence="3" id="KW-0963">Cytoplasm</keyword>
<dbReference type="GO" id="GO:0005634">
    <property type="term" value="C:nucleus"/>
    <property type="evidence" value="ECO:0007669"/>
    <property type="project" value="TreeGrafter"/>
</dbReference>
<dbReference type="FunFam" id="3.90.70.80:FF:000007">
    <property type="entry name" value="OTU domain-containing protein"/>
    <property type="match status" value="1"/>
</dbReference>
<dbReference type="InterPro" id="IPR047947">
    <property type="entry name" value="OTU4_OTU"/>
</dbReference>
<dbReference type="Proteomes" id="UP000006591">
    <property type="component" value="Chromosome 1"/>
</dbReference>